<name>A0A0Q2M3Y3_9EURY</name>
<evidence type="ECO:0000313" key="2">
    <source>
        <dbReference type="EMBL" id="KQH82674.1"/>
    </source>
</evidence>
<dbReference type="PATRIC" id="fig|277988.4.peg.738"/>
<dbReference type="STRING" id="277988.SAMN05216170_1451"/>
<evidence type="ECO:0000313" key="1">
    <source>
        <dbReference type="EMBL" id="ASJ12110.1"/>
    </source>
</evidence>
<reference evidence="2 3" key="1">
    <citation type="submission" date="2015-08" db="EMBL/GenBank/DDBJ databases">
        <title>Thermococcus thioreducens DSM 14981 genome sequencing.</title>
        <authorList>
            <person name="Hong S.-J."/>
            <person name="Kim M.-C."/>
            <person name="Shin J.-H."/>
        </authorList>
    </citation>
    <scope>NUCLEOTIDE SEQUENCE [LARGE SCALE GENOMIC DNA]</scope>
    <source>
        <strain evidence="2 3">DSM 14981</strain>
    </source>
</reference>
<organism evidence="2 3">
    <name type="scientific">Thermococcus thioreducens</name>
    <dbReference type="NCBI Taxonomy" id="277988"/>
    <lineage>
        <taxon>Archaea</taxon>
        <taxon>Methanobacteriati</taxon>
        <taxon>Methanobacteriota</taxon>
        <taxon>Thermococci</taxon>
        <taxon>Thermococcales</taxon>
        <taxon>Thermococcaceae</taxon>
        <taxon>Thermococcus</taxon>
    </lineage>
</organism>
<dbReference type="Proteomes" id="UP000250136">
    <property type="component" value="Chromosome"/>
</dbReference>
<evidence type="ECO:0000313" key="4">
    <source>
        <dbReference type="Proteomes" id="UP000250136"/>
    </source>
</evidence>
<dbReference type="EMBL" id="CP015105">
    <property type="protein sequence ID" value="ASJ12110.1"/>
    <property type="molecule type" value="Genomic_DNA"/>
</dbReference>
<accession>A0A0Q2M3Y3</accession>
<gene>
    <name evidence="1" type="ORF">A3L14_04095</name>
    <name evidence="2" type="ORF">AMR53_03470</name>
</gene>
<protein>
    <submittedName>
        <fullName evidence="2">Uncharacterized protein</fullName>
    </submittedName>
</protein>
<dbReference type="Proteomes" id="UP000051862">
    <property type="component" value="Unassembled WGS sequence"/>
</dbReference>
<evidence type="ECO:0000313" key="3">
    <source>
        <dbReference type="Proteomes" id="UP000051862"/>
    </source>
</evidence>
<keyword evidence="4" id="KW-1185">Reference proteome</keyword>
<sequence length="123" mass="12859">MPAGSMLQFNKGISSAQGPHTISLKIYKAINFMPTTEVLTQSEKEVITVKYDGYVEKGYTKHLVSVSMFAITSLSGTGLAIAVFGELATTTIGGTLLGGLIGEIVSFSLNKLLDDNSPGGDVG</sequence>
<dbReference type="KEGG" id="ttd:A3L14_04095"/>
<reference evidence="1 4" key="2">
    <citation type="submission" date="2016-04" db="EMBL/GenBank/DDBJ databases">
        <title>Complete genome sequence of Thermococcus thioreducens type strain OGL-20P.</title>
        <authorList>
            <person name="Oger P.M."/>
        </authorList>
    </citation>
    <scope>NUCLEOTIDE SEQUENCE [LARGE SCALE GENOMIC DNA]</scope>
    <source>
        <strain evidence="1 4">OGL-20P</strain>
    </source>
</reference>
<dbReference type="AlphaFoldDB" id="A0A0Q2M3Y3"/>
<dbReference type="EMBL" id="LIXN01000006">
    <property type="protein sequence ID" value="KQH82674.1"/>
    <property type="molecule type" value="Genomic_DNA"/>
</dbReference>
<proteinExistence type="predicted"/>